<dbReference type="EMBL" id="JXXK01000008">
    <property type="protein sequence ID" value="KJF40259.1"/>
    <property type="molecule type" value="Genomic_DNA"/>
</dbReference>
<dbReference type="AlphaFoldDB" id="A0A0D8J0I9"/>
<dbReference type="Proteomes" id="UP000032483">
    <property type="component" value="Unassembled WGS sequence"/>
</dbReference>
<sequence length="101" mass="10817">MLGGFNSWGYSKIYFSNLSISLANSFSHAKVALSDINGNVVQQLIYRETGEAGGVYVTYAASDIFTINAENGNYYLMLEVASGATSGGLHATIQMNGCYLI</sequence>
<accession>A0A0D8J0I9</accession>
<evidence type="ECO:0000313" key="2">
    <source>
        <dbReference type="Proteomes" id="UP000032483"/>
    </source>
</evidence>
<evidence type="ECO:0000313" key="1">
    <source>
        <dbReference type="EMBL" id="KJF40259.1"/>
    </source>
</evidence>
<comment type="caution">
    <text evidence="1">The sequence shown here is derived from an EMBL/GenBank/DDBJ whole genome shotgun (WGS) entry which is preliminary data.</text>
</comment>
<keyword evidence="2" id="KW-1185">Reference proteome</keyword>
<name>A0A0D8J0I9_9FIRM</name>
<protein>
    <submittedName>
        <fullName evidence="1">Uncharacterized protein</fullName>
    </submittedName>
</protein>
<proteinExistence type="predicted"/>
<organism evidence="1 2">
    <name type="scientific">Ruthenibacterium lactatiformans</name>
    <dbReference type="NCBI Taxonomy" id="1550024"/>
    <lineage>
        <taxon>Bacteria</taxon>
        <taxon>Bacillati</taxon>
        <taxon>Bacillota</taxon>
        <taxon>Clostridia</taxon>
        <taxon>Eubacteriales</taxon>
        <taxon>Oscillospiraceae</taxon>
        <taxon>Ruthenibacterium</taxon>
    </lineage>
</organism>
<gene>
    <name evidence="1" type="ORF">TQ39_07625</name>
</gene>
<reference evidence="1" key="1">
    <citation type="submission" date="2015-02" db="EMBL/GenBank/DDBJ databases">
        <title>A novel member of the family Ruminococcaceae isolated from human feces.</title>
        <authorList>
            <person name="Shkoporov A.N."/>
            <person name="Chaplin A.V."/>
            <person name="Motuzova O.V."/>
            <person name="Kafarskaia L.I."/>
            <person name="Khokhlova E.V."/>
            <person name="Efimov B.A."/>
        </authorList>
    </citation>
    <scope>NUCLEOTIDE SEQUENCE [LARGE SCALE GENOMIC DNA]</scope>
    <source>
        <strain evidence="1">585-1</strain>
    </source>
</reference>